<protein>
    <submittedName>
        <fullName evidence="2">Uncharacterized protein</fullName>
    </submittedName>
</protein>
<dbReference type="Proteomes" id="UP000812966">
    <property type="component" value="Unassembled WGS sequence"/>
</dbReference>
<accession>A0A8K0NM23</accession>
<comment type="caution">
    <text evidence="2">The sequence shown here is derived from an EMBL/GenBank/DDBJ whole genome shotgun (WGS) entry which is preliminary data.</text>
</comment>
<dbReference type="OrthoDB" id="2593364at2759"/>
<feature type="region of interest" description="Disordered" evidence="1">
    <location>
        <begin position="173"/>
        <end position="192"/>
    </location>
</feature>
<keyword evidence="3" id="KW-1185">Reference proteome</keyword>
<dbReference type="AlphaFoldDB" id="A0A8K0NM23"/>
<feature type="region of interest" description="Disordered" evidence="1">
    <location>
        <begin position="443"/>
        <end position="503"/>
    </location>
</feature>
<reference evidence="2" key="1">
    <citation type="submission" date="2020-04" db="EMBL/GenBank/DDBJ databases">
        <title>Analysis of mating type loci in Filobasidium floriforme.</title>
        <authorList>
            <person name="Nowrousian M."/>
        </authorList>
    </citation>
    <scope>NUCLEOTIDE SEQUENCE</scope>
    <source>
        <strain evidence="2">CBS 6242</strain>
    </source>
</reference>
<dbReference type="EMBL" id="JABELV010000221">
    <property type="protein sequence ID" value="KAG7527885.1"/>
    <property type="molecule type" value="Genomic_DNA"/>
</dbReference>
<gene>
    <name evidence="2" type="ORF">FFLO_06530</name>
</gene>
<organism evidence="2 3">
    <name type="scientific">Filobasidium floriforme</name>
    <dbReference type="NCBI Taxonomy" id="5210"/>
    <lineage>
        <taxon>Eukaryota</taxon>
        <taxon>Fungi</taxon>
        <taxon>Dikarya</taxon>
        <taxon>Basidiomycota</taxon>
        <taxon>Agaricomycotina</taxon>
        <taxon>Tremellomycetes</taxon>
        <taxon>Filobasidiales</taxon>
        <taxon>Filobasidiaceae</taxon>
        <taxon>Filobasidium</taxon>
    </lineage>
</organism>
<evidence type="ECO:0000313" key="3">
    <source>
        <dbReference type="Proteomes" id="UP000812966"/>
    </source>
</evidence>
<feature type="compositionally biased region" description="Polar residues" evidence="1">
    <location>
        <begin position="1"/>
        <end position="12"/>
    </location>
</feature>
<evidence type="ECO:0000256" key="1">
    <source>
        <dbReference type="SAM" id="MobiDB-lite"/>
    </source>
</evidence>
<proteinExistence type="predicted"/>
<feature type="region of interest" description="Disordered" evidence="1">
    <location>
        <begin position="1"/>
        <end position="32"/>
    </location>
</feature>
<feature type="compositionally biased region" description="Low complexity" evidence="1">
    <location>
        <begin position="13"/>
        <end position="24"/>
    </location>
</feature>
<feature type="region of interest" description="Disordered" evidence="1">
    <location>
        <begin position="96"/>
        <end position="115"/>
    </location>
</feature>
<feature type="compositionally biased region" description="Basic and acidic residues" evidence="1">
    <location>
        <begin position="181"/>
        <end position="190"/>
    </location>
</feature>
<evidence type="ECO:0000313" key="2">
    <source>
        <dbReference type="EMBL" id="KAG7527885.1"/>
    </source>
</evidence>
<name>A0A8K0NM23_9TREE</name>
<sequence length="503" mass="55139">MTTNLPNPYNGLTTRSSSSTSTSSNPIPEPTTLSARLLGSKVKQEKELPVYEHLQAVKDVVLGLISSMTASPEGEDVLPTPKPKYRWALHQRTTVPWPMPPRPAARGEKQPTPVIPTDRVHLDWFTSVAASENGKMEQLDAKVVESLKEQGGEEEEDLGGLTRLQTEGYLALGRPTVVGPPDRHDEEAQRARGPKLGKTLYADASKKLQRYKDKRRGKLPVGKPVGFLTHYHSFIPSFAPTYDSTMVSGGWNYDDTVDAARAAAINREWIESGWNSNYASTSAIKSVEPINDDVEAHERALRAAKVLMGDDIPDSAIDPELLGAIEQDQSGSQTAKNKLRENAELLLTLAQRQEVRLRRDEREVNDPEEHALASRVSANLLELASSVRPRSILPRRRHPHLPLAADLAHTAVSTPGAIYRGTLDPARPKAMAENYVVHTRDEPVGTKRREPPATPAVTPNRSILPNAAVGRAPQQPMMTPTPPVRHTSSFNGAIPPYRGGVPT</sequence>